<organism evidence="4 5">
    <name type="scientific">Neoarthrinium moseri</name>
    <dbReference type="NCBI Taxonomy" id="1658444"/>
    <lineage>
        <taxon>Eukaryota</taxon>
        <taxon>Fungi</taxon>
        <taxon>Dikarya</taxon>
        <taxon>Ascomycota</taxon>
        <taxon>Pezizomycotina</taxon>
        <taxon>Sordariomycetes</taxon>
        <taxon>Xylariomycetidae</taxon>
        <taxon>Amphisphaeriales</taxon>
        <taxon>Apiosporaceae</taxon>
        <taxon>Neoarthrinium</taxon>
    </lineage>
</organism>
<sequence>MLSPIEAKYHEDALDLASESTYSTGPESPQADDQDEAAGDVDEETTEHGRTNATFAFVDPDEKNKWKRGSHKTGNFICPECGKGLSRVDALSRHRRTRHRVGMQYFCRQSSCQRALWGFGRFDNYRRHMETAHNIMIGPNDMQERHVAQRDLSKVPRPPRKRKGVPRFPPEPDHLYAQSAELSRSHEDYLPPAPPTVAPAPAAVLSTPGPVDAIFDTLSREELVWKLRAKIKECDGLQEQTRILRMERDEYIEALKISEELRGARSM</sequence>
<reference evidence="4" key="1">
    <citation type="submission" date="2021-03" db="EMBL/GenBank/DDBJ databases">
        <title>Revisited historic fungal species revealed as producer of novel bioactive compounds through whole genome sequencing and comparative genomics.</title>
        <authorList>
            <person name="Vignolle G.A."/>
            <person name="Hochenegger N."/>
            <person name="Mach R.L."/>
            <person name="Mach-Aigner A.R."/>
            <person name="Javad Rahimi M."/>
            <person name="Salim K.A."/>
            <person name="Chan C.M."/>
            <person name="Lim L.B.L."/>
            <person name="Cai F."/>
            <person name="Druzhinina I.S."/>
            <person name="U'Ren J.M."/>
            <person name="Derntl C."/>
        </authorList>
    </citation>
    <scope>NUCLEOTIDE SEQUENCE</scope>
    <source>
        <strain evidence="4">TUCIM 5799</strain>
    </source>
</reference>
<evidence type="ECO:0000313" key="4">
    <source>
        <dbReference type="EMBL" id="KAI1852903.1"/>
    </source>
</evidence>
<feature type="region of interest" description="Disordered" evidence="2">
    <location>
        <begin position="1"/>
        <end position="51"/>
    </location>
</feature>
<dbReference type="SMART" id="SM00355">
    <property type="entry name" value="ZnF_C2H2"/>
    <property type="match status" value="2"/>
</dbReference>
<keyword evidence="1" id="KW-0862">Zinc</keyword>
<keyword evidence="5" id="KW-1185">Reference proteome</keyword>
<feature type="compositionally biased region" description="Polar residues" evidence="2">
    <location>
        <begin position="18"/>
        <end position="27"/>
    </location>
</feature>
<name>A0A9P9W9T5_9PEZI</name>
<dbReference type="PROSITE" id="PS00028">
    <property type="entry name" value="ZINC_FINGER_C2H2_1"/>
    <property type="match status" value="1"/>
</dbReference>
<keyword evidence="1" id="KW-0863">Zinc-finger</keyword>
<protein>
    <recommendedName>
        <fullName evidence="3">C2H2-type domain-containing protein</fullName>
    </recommendedName>
</protein>
<comment type="caution">
    <text evidence="4">The sequence shown here is derived from an EMBL/GenBank/DDBJ whole genome shotgun (WGS) entry which is preliminary data.</text>
</comment>
<keyword evidence="1" id="KW-0479">Metal-binding</keyword>
<gene>
    <name evidence="4" type="ORF">JX265_012931</name>
</gene>
<feature type="compositionally biased region" description="Acidic residues" evidence="2">
    <location>
        <begin position="30"/>
        <end position="45"/>
    </location>
</feature>
<accession>A0A9P9W9T5</accession>
<dbReference type="SUPFAM" id="SSF57667">
    <property type="entry name" value="beta-beta-alpha zinc fingers"/>
    <property type="match status" value="1"/>
</dbReference>
<dbReference type="Gene3D" id="3.30.160.60">
    <property type="entry name" value="Classic Zinc Finger"/>
    <property type="match status" value="1"/>
</dbReference>
<feature type="domain" description="C2H2-type" evidence="3">
    <location>
        <begin position="76"/>
        <end position="99"/>
    </location>
</feature>
<dbReference type="InterPro" id="IPR013087">
    <property type="entry name" value="Znf_C2H2_type"/>
</dbReference>
<dbReference type="GO" id="GO:0008270">
    <property type="term" value="F:zinc ion binding"/>
    <property type="evidence" value="ECO:0007669"/>
    <property type="project" value="UniProtKB-KW"/>
</dbReference>
<evidence type="ECO:0000313" key="5">
    <source>
        <dbReference type="Proteomes" id="UP000829685"/>
    </source>
</evidence>
<dbReference type="Proteomes" id="UP000829685">
    <property type="component" value="Unassembled WGS sequence"/>
</dbReference>
<evidence type="ECO:0000256" key="2">
    <source>
        <dbReference type="SAM" id="MobiDB-lite"/>
    </source>
</evidence>
<evidence type="ECO:0000259" key="3">
    <source>
        <dbReference type="PROSITE" id="PS50157"/>
    </source>
</evidence>
<dbReference type="AlphaFoldDB" id="A0A9P9W9T5"/>
<dbReference type="Pfam" id="PF00096">
    <property type="entry name" value="zf-C2H2"/>
    <property type="match status" value="1"/>
</dbReference>
<dbReference type="InterPro" id="IPR036236">
    <property type="entry name" value="Znf_C2H2_sf"/>
</dbReference>
<dbReference type="PROSITE" id="PS50157">
    <property type="entry name" value="ZINC_FINGER_C2H2_2"/>
    <property type="match status" value="1"/>
</dbReference>
<dbReference type="EMBL" id="JAFIMR010000060">
    <property type="protein sequence ID" value="KAI1852903.1"/>
    <property type="molecule type" value="Genomic_DNA"/>
</dbReference>
<feature type="region of interest" description="Disordered" evidence="2">
    <location>
        <begin position="148"/>
        <end position="173"/>
    </location>
</feature>
<evidence type="ECO:0000256" key="1">
    <source>
        <dbReference type="PROSITE-ProRule" id="PRU00042"/>
    </source>
</evidence>
<proteinExistence type="predicted"/>